<feature type="domain" description="YgjP-like metallopeptidase" evidence="1">
    <location>
        <begin position="2"/>
        <end position="38"/>
    </location>
</feature>
<proteinExistence type="predicted"/>
<evidence type="ECO:0000313" key="2">
    <source>
        <dbReference type="EMBL" id="NNU78152.1"/>
    </source>
</evidence>
<gene>
    <name evidence="2" type="ORF">HLQ16_19760</name>
</gene>
<accession>A0A7Y3SZL1</accession>
<dbReference type="Gene3D" id="3.30.2010.10">
    <property type="entry name" value="Metalloproteases ('zincins'), catalytic domain"/>
    <property type="match status" value="1"/>
</dbReference>
<dbReference type="Proteomes" id="UP000531659">
    <property type="component" value="Unassembled WGS sequence"/>
</dbReference>
<reference evidence="2 3" key="1">
    <citation type="submission" date="2020-05" db="EMBL/GenBank/DDBJ databases">
        <title>Complete genome of Clostridium estertheticum subspecies estertheticum, isolated from Vacuum packed lamb meat from New Zealand imported to Switzerland.</title>
        <authorList>
            <person name="Wambui J."/>
            <person name="Stevens M.J.A."/>
            <person name="Stephan R."/>
        </authorList>
    </citation>
    <scope>NUCLEOTIDE SEQUENCE [LARGE SCALE GENOMIC DNA]</scope>
    <source>
        <strain evidence="2 3">CEST001</strain>
    </source>
</reference>
<dbReference type="InterPro" id="IPR002725">
    <property type="entry name" value="YgjP-like_metallopeptidase"/>
</dbReference>
<evidence type="ECO:0000313" key="3">
    <source>
        <dbReference type="Proteomes" id="UP000531659"/>
    </source>
</evidence>
<dbReference type="EMBL" id="JABEYB010000019">
    <property type="protein sequence ID" value="NNU78152.1"/>
    <property type="molecule type" value="Genomic_DNA"/>
</dbReference>
<dbReference type="RefSeq" id="WP_171298771.1">
    <property type="nucleotide sequence ID" value="NZ_JABEYB010000019.1"/>
</dbReference>
<protein>
    <submittedName>
        <fullName evidence="2">M48 family metallopeptidase</fullName>
    </submittedName>
</protein>
<evidence type="ECO:0000259" key="1">
    <source>
        <dbReference type="Pfam" id="PF01863"/>
    </source>
</evidence>
<dbReference type="AlphaFoldDB" id="A0A7Y3SZL1"/>
<name>A0A7Y3SZL1_9CLOT</name>
<dbReference type="Pfam" id="PF01863">
    <property type="entry name" value="YgjP-like"/>
    <property type="match status" value="1"/>
</dbReference>
<organism evidence="2 3">
    <name type="scientific">Clostridium estertheticum</name>
    <dbReference type="NCBI Taxonomy" id="238834"/>
    <lineage>
        <taxon>Bacteria</taxon>
        <taxon>Bacillati</taxon>
        <taxon>Bacillota</taxon>
        <taxon>Clostridia</taxon>
        <taxon>Eubacteriales</taxon>
        <taxon>Clostridiaceae</taxon>
        <taxon>Clostridium</taxon>
    </lineage>
</organism>
<sequence>MNILFNWKYLIAKSNALDYSIVHVMCHTYHKNHSKGFGRF</sequence>
<comment type="caution">
    <text evidence="2">The sequence shown here is derived from an EMBL/GenBank/DDBJ whole genome shotgun (WGS) entry which is preliminary data.</text>
</comment>